<organism evidence="2 3">
    <name type="scientific">Ambispora gerdemannii</name>
    <dbReference type="NCBI Taxonomy" id="144530"/>
    <lineage>
        <taxon>Eukaryota</taxon>
        <taxon>Fungi</taxon>
        <taxon>Fungi incertae sedis</taxon>
        <taxon>Mucoromycota</taxon>
        <taxon>Glomeromycotina</taxon>
        <taxon>Glomeromycetes</taxon>
        <taxon>Archaeosporales</taxon>
        <taxon>Ambisporaceae</taxon>
        <taxon>Ambispora</taxon>
    </lineage>
</organism>
<proteinExistence type="predicted"/>
<dbReference type="EMBL" id="CAJVPL010000979">
    <property type="protein sequence ID" value="CAG8544785.1"/>
    <property type="molecule type" value="Genomic_DNA"/>
</dbReference>
<accession>A0A9N9AX45</accession>
<evidence type="ECO:0000313" key="2">
    <source>
        <dbReference type="EMBL" id="CAG8544785.1"/>
    </source>
</evidence>
<feature type="compositionally biased region" description="Basic residues" evidence="1">
    <location>
        <begin position="106"/>
        <end position="120"/>
    </location>
</feature>
<gene>
    <name evidence="2" type="ORF">AGERDE_LOCUS6365</name>
</gene>
<dbReference type="AlphaFoldDB" id="A0A9N9AX45"/>
<sequence>MSQISSESDNDLQIENSSLESTPFASPQLGNPEDYPLRQQLLKTFALYILKDSSPKLLSDSNLFPETQMNQPPYIPLFTRSKTDMATQTIKPASDSSPEDNPPTRLRQHQPRRTLHRKKTSISSLYNKISTDEAHNDGMSQAVIKSYFDFGEGLLLRYKYHRKTNRKRKSLILVNNELKSDRADFRCGPGAN</sequence>
<keyword evidence="3" id="KW-1185">Reference proteome</keyword>
<evidence type="ECO:0000256" key="1">
    <source>
        <dbReference type="SAM" id="MobiDB-lite"/>
    </source>
</evidence>
<feature type="compositionally biased region" description="Polar residues" evidence="1">
    <location>
        <begin position="1"/>
        <end position="29"/>
    </location>
</feature>
<protein>
    <submittedName>
        <fullName evidence="2">7993_t:CDS:1</fullName>
    </submittedName>
</protein>
<name>A0A9N9AX45_9GLOM</name>
<evidence type="ECO:0000313" key="3">
    <source>
        <dbReference type="Proteomes" id="UP000789831"/>
    </source>
</evidence>
<comment type="caution">
    <text evidence="2">The sequence shown here is derived from an EMBL/GenBank/DDBJ whole genome shotgun (WGS) entry which is preliminary data.</text>
</comment>
<feature type="region of interest" description="Disordered" evidence="1">
    <location>
        <begin position="85"/>
        <end position="120"/>
    </location>
</feature>
<feature type="region of interest" description="Disordered" evidence="1">
    <location>
        <begin position="1"/>
        <end position="35"/>
    </location>
</feature>
<reference evidence="2" key="1">
    <citation type="submission" date="2021-06" db="EMBL/GenBank/DDBJ databases">
        <authorList>
            <person name="Kallberg Y."/>
            <person name="Tangrot J."/>
            <person name="Rosling A."/>
        </authorList>
    </citation>
    <scope>NUCLEOTIDE SEQUENCE</scope>
    <source>
        <strain evidence="2">MT106</strain>
    </source>
</reference>
<dbReference type="Proteomes" id="UP000789831">
    <property type="component" value="Unassembled WGS sequence"/>
</dbReference>
<feature type="compositionally biased region" description="Polar residues" evidence="1">
    <location>
        <begin position="85"/>
        <end position="96"/>
    </location>
</feature>